<keyword evidence="6" id="KW-1133">Transmembrane helix</keyword>
<name>A0ABC8LIK7_ERUVS</name>
<accession>A0ABC8LIK7</accession>
<dbReference type="GO" id="GO:0008654">
    <property type="term" value="P:phospholipid biosynthetic process"/>
    <property type="evidence" value="ECO:0007669"/>
    <property type="project" value="UniProtKB-KW"/>
</dbReference>
<keyword evidence="5" id="KW-0812">Transmembrane</keyword>
<keyword evidence="9" id="KW-0594">Phospholipid biosynthesis</keyword>
<organism evidence="13 14">
    <name type="scientific">Eruca vesicaria subsp. sativa</name>
    <name type="common">Garden rocket</name>
    <name type="synonym">Eruca sativa</name>
    <dbReference type="NCBI Taxonomy" id="29727"/>
    <lineage>
        <taxon>Eukaryota</taxon>
        <taxon>Viridiplantae</taxon>
        <taxon>Streptophyta</taxon>
        <taxon>Embryophyta</taxon>
        <taxon>Tracheophyta</taxon>
        <taxon>Spermatophyta</taxon>
        <taxon>Magnoliopsida</taxon>
        <taxon>eudicotyledons</taxon>
        <taxon>Gunneridae</taxon>
        <taxon>Pentapetalae</taxon>
        <taxon>rosids</taxon>
        <taxon>malvids</taxon>
        <taxon>Brassicales</taxon>
        <taxon>Brassicaceae</taxon>
        <taxon>Brassiceae</taxon>
        <taxon>Eruca</taxon>
    </lineage>
</organism>
<keyword evidence="4" id="KW-0808">Transferase</keyword>
<comment type="caution">
    <text evidence="13">The sequence shown here is derived from an EMBL/GenBank/DDBJ whole genome shotgun (WGS) entry which is preliminary data.</text>
</comment>
<evidence type="ECO:0000313" key="14">
    <source>
        <dbReference type="Proteomes" id="UP001642260"/>
    </source>
</evidence>
<feature type="domain" description="Glycerol-3-phosphate acyltransferase RAM2/GPAT1-8 HAD-like" evidence="12">
    <location>
        <begin position="24"/>
        <end position="214"/>
    </location>
</feature>
<keyword evidence="3" id="KW-0444">Lipid biosynthesis</keyword>
<dbReference type="AlphaFoldDB" id="A0ABC8LIK7"/>
<evidence type="ECO:0000256" key="3">
    <source>
        <dbReference type="ARBA" id="ARBA00022516"/>
    </source>
</evidence>
<reference evidence="13 14" key="1">
    <citation type="submission" date="2022-03" db="EMBL/GenBank/DDBJ databases">
        <authorList>
            <person name="Macdonald S."/>
            <person name="Ahmed S."/>
            <person name="Newling K."/>
        </authorList>
    </citation>
    <scope>NUCLEOTIDE SEQUENCE [LARGE SCALE GENOMIC DNA]</scope>
</reference>
<sequence length="214" mass="24035">MRKRRRFKPISDYNVNAEDRSNQTVVADLDGTLTSSSRPLLYFFLMALKAGSLPRALLLLASVPLVHLTYLFLSQSLAIKVAVFITFAGLKLSDVEHVARHVLMRVYEKELKRDTWRVFKAFGRRYIVTASPRAMVKPFAKDFLDADEVIGTELGVTRFGWLTGFARKPGIMVGQNKRDAVLKKFSGDGLPDLGLGDSTSDYAFMSICKEAYMV</sequence>
<dbReference type="Gene3D" id="1.20.1440.100">
    <property type="entry name" value="SG protein - dephosphorylation function"/>
    <property type="match status" value="1"/>
</dbReference>
<evidence type="ECO:0000256" key="10">
    <source>
        <dbReference type="ARBA" id="ARBA00023264"/>
    </source>
</evidence>
<dbReference type="Proteomes" id="UP001642260">
    <property type="component" value="Unassembled WGS sequence"/>
</dbReference>
<evidence type="ECO:0000256" key="8">
    <source>
        <dbReference type="ARBA" id="ARBA00023136"/>
    </source>
</evidence>
<dbReference type="SUPFAM" id="SSF56784">
    <property type="entry name" value="HAD-like"/>
    <property type="match status" value="1"/>
</dbReference>
<keyword evidence="10" id="KW-1208">Phospholipid metabolism</keyword>
<evidence type="ECO:0000256" key="4">
    <source>
        <dbReference type="ARBA" id="ARBA00022679"/>
    </source>
</evidence>
<evidence type="ECO:0000256" key="11">
    <source>
        <dbReference type="ARBA" id="ARBA00023315"/>
    </source>
</evidence>
<dbReference type="Pfam" id="PF23270">
    <property type="entry name" value="HAD_RAM2_N"/>
    <property type="match status" value="1"/>
</dbReference>
<dbReference type="PANTHER" id="PTHR15486:SF49">
    <property type="entry name" value="GLYCEROL-3-PHOSPHATE 2-O-ACYLTRANSFERASE 6"/>
    <property type="match status" value="1"/>
</dbReference>
<dbReference type="EMBL" id="CAKOAT010586264">
    <property type="protein sequence ID" value="CAH8383428.1"/>
    <property type="molecule type" value="Genomic_DNA"/>
</dbReference>
<dbReference type="PANTHER" id="PTHR15486">
    <property type="entry name" value="ANCIENT UBIQUITOUS PROTEIN"/>
    <property type="match status" value="1"/>
</dbReference>
<dbReference type="InterPro" id="IPR023214">
    <property type="entry name" value="HAD_sf"/>
</dbReference>
<keyword evidence="8" id="KW-0472">Membrane</keyword>
<comment type="subcellular location">
    <subcellularLocation>
        <location evidence="1">Membrane</location>
    </subcellularLocation>
</comment>
<evidence type="ECO:0000256" key="7">
    <source>
        <dbReference type="ARBA" id="ARBA00023098"/>
    </source>
</evidence>
<evidence type="ECO:0000256" key="2">
    <source>
        <dbReference type="ARBA" id="ARBA00007937"/>
    </source>
</evidence>
<evidence type="ECO:0000256" key="9">
    <source>
        <dbReference type="ARBA" id="ARBA00023209"/>
    </source>
</evidence>
<dbReference type="GO" id="GO:0008374">
    <property type="term" value="F:O-acyltransferase activity"/>
    <property type="evidence" value="ECO:0007669"/>
    <property type="project" value="UniProtKB-ARBA"/>
</dbReference>
<evidence type="ECO:0000256" key="5">
    <source>
        <dbReference type="ARBA" id="ARBA00022692"/>
    </source>
</evidence>
<dbReference type="InterPro" id="IPR036412">
    <property type="entry name" value="HAD-like_sf"/>
</dbReference>
<evidence type="ECO:0000313" key="13">
    <source>
        <dbReference type="EMBL" id="CAH8383428.1"/>
    </source>
</evidence>
<dbReference type="GO" id="GO:0016020">
    <property type="term" value="C:membrane"/>
    <property type="evidence" value="ECO:0007669"/>
    <property type="project" value="UniProtKB-SubCell"/>
</dbReference>
<proteinExistence type="inferred from homology"/>
<keyword evidence="7" id="KW-0443">Lipid metabolism</keyword>
<keyword evidence="14" id="KW-1185">Reference proteome</keyword>
<evidence type="ECO:0000256" key="1">
    <source>
        <dbReference type="ARBA" id="ARBA00004370"/>
    </source>
</evidence>
<evidence type="ECO:0000256" key="6">
    <source>
        <dbReference type="ARBA" id="ARBA00022989"/>
    </source>
</evidence>
<protein>
    <recommendedName>
        <fullName evidence="12">Glycerol-3-phosphate acyltransferase RAM2/GPAT1-8 HAD-like domain-containing protein</fullName>
    </recommendedName>
</protein>
<dbReference type="Gene3D" id="3.40.50.1000">
    <property type="entry name" value="HAD superfamily/HAD-like"/>
    <property type="match status" value="1"/>
</dbReference>
<dbReference type="InterPro" id="IPR056462">
    <property type="entry name" value="HAD_RAM2/GPAT1-8"/>
</dbReference>
<gene>
    <name evidence="13" type="ORF">ERUC_LOCUS35911</name>
</gene>
<keyword evidence="11" id="KW-0012">Acyltransferase</keyword>
<evidence type="ECO:0000259" key="12">
    <source>
        <dbReference type="Pfam" id="PF23270"/>
    </source>
</evidence>
<comment type="similarity">
    <text evidence="2">Belongs to the GPAT/DAPAT family.</text>
</comment>